<evidence type="ECO:0000259" key="8">
    <source>
        <dbReference type="Pfam" id="PF02229"/>
    </source>
</evidence>
<comment type="similarity">
    <text evidence="2">Belongs to the transcriptional coactivator PC4 family.</text>
</comment>
<evidence type="ECO:0000256" key="6">
    <source>
        <dbReference type="ARBA" id="ARBA00023242"/>
    </source>
</evidence>
<name>A0AA36G594_9BILA</name>
<dbReference type="Proteomes" id="UP001177023">
    <property type="component" value="Unassembled WGS sequence"/>
</dbReference>
<keyword evidence="5" id="KW-0804">Transcription</keyword>
<keyword evidence="10" id="KW-1185">Reference proteome</keyword>
<dbReference type="EMBL" id="CATQJA010002657">
    <property type="protein sequence ID" value="CAJ0579722.1"/>
    <property type="molecule type" value="Genomic_DNA"/>
</dbReference>
<dbReference type="GO" id="GO:0003713">
    <property type="term" value="F:transcription coactivator activity"/>
    <property type="evidence" value="ECO:0007669"/>
    <property type="project" value="InterPro"/>
</dbReference>
<feature type="domain" description="Transcriptional coactivator p15 (PC4) C-terminal" evidence="8">
    <location>
        <begin position="62"/>
        <end position="111"/>
    </location>
</feature>
<accession>A0AA36G594</accession>
<evidence type="ECO:0000256" key="4">
    <source>
        <dbReference type="ARBA" id="ARBA00023125"/>
    </source>
</evidence>
<keyword evidence="4" id="KW-0238">DNA-binding</keyword>
<reference evidence="9" key="1">
    <citation type="submission" date="2023-06" db="EMBL/GenBank/DDBJ databases">
        <authorList>
            <person name="Delattre M."/>
        </authorList>
    </citation>
    <scope>NUCLEOTIDE SEQUENCE</scope>
    <source>
        <strain evidence="9">AF72</strain>
    </source>
</reference>
<dbReference type="PANTHER" id="PTHR13215">
    <property type="entry name" value="RNA POLYMERASE II TRANSCRIPTIONAL COACTIVATOR"/>
    <property type="match status" value="1"/>
</dbReference>
<gene>
    <name evidence="9" type="ORF">MSPICULIGERA_LOCUS17929</name>
</gene>
<dbReference type="Gene3D" id="2.30.31.10">
    <property type="entry name" value="Transcriptional Coactivator Pc4, Chain A"/>
    <property type="match status" value="1"/>
</dbReference>
<feature type="compositionally biased region" description="Low complexity" evidence="7">
    <location>
        <begin position="42"/>
        <end position="53"/>
    </location>
</feature>
<protein>
    <recommendedName>
        <fullName evidence="8">Transcriptional coactivator p15 (PC4) C-terminal domain-containing protein</fullName>
    </recommendedName>
</protein>
<evidence type="ECO:0000256" key="3">
    <source>
        <dbReference type="ARBA" id="ARBA00023015"/>
    </source>
</evidence>
<dbReference type="GO" id="GO:0005634">
    <property type="term" value="C:nucleus"/>
    <property type="evidence" value="ECO:0007669"/>
    <property type="project" value="UniProtKB-SubCell"/>
</dbReference>
<dbReference type="GO" id="GO:0060261">
    <property type="term" value="P:positive regulation of transcription initiation by RNA polymerase II"/>
    <property type="evidence" value="ECO:0007669"/>
    <property type="project" value="InterPro"/>
</dbReference>
<proteinExistence type="inferred from homology"/>
<organism evidence="9 10">
    <name type="scientific">Mesorhabditis spiculigera</name>
    <dbReference type="NCBI Taxonomy" id="96644"/>
    <lineage>
        <taxon>Eukaryota</taxon>
        <taxon>Metazoa</taxon>
        <taxon>Ecdysozoa</taxon>
        <taxon>Nematoda</taxon>
        <taxon>Chromadorea</taxon>
        <taxon>Rhabditida</taxon>
        <taxon>Rhabditina</taxon>
        <taxon>Rhabditomorpha</taxon>
        <taxon>Rhabditoidea</taxon>
        <taxon>Rhabditidae</taxon>
        <taxon>Mesorhabditinae</taxon>
        <taxon>Mesorhabditis</taxon>
    </lineage>
</organism>
<comment type="subcellular location">
    <subcellularLocation>
        <location evidence="1">Nucleus</location>
    </subcellularLocation>
</comment>
<feature type="region of interest" description="Disordered" evidence="7">
    <location>
        <begin position="1"/>
        <end position="54"/>
    </location>
</feature>
<dbReference type="AlphaFoldDB" id="A0AA36G594"/>
<dbReference type="GO" id="GO:0003677">
    <property type="term" value="F:DNA binding"/>
    <property type="evidence" value="ECO:0007669"/>
    <property type="project" value="UniProtKB-KW"/>
</dbReference>
<evidence type="ECO:0000256" key="2">
    <source>
        <dbReference type="ARBA" id="ARBA00009001"/>
    </source>
</evidence>
<feature type="compositionally biased region" description="Basic residues" evidence="7">
    <location>
        <begin position="9"/>
        <end position="20"/>
    </location>
</feature>
<evidence type="ECO:0000256" key="7">
    <source>
        <dbReference type="SAM" id="MobiDB-lite"/>
    </source>
</evidence>
<evidence type="ECO:0000256" key="5">
    <source>
        <dbReference type="ARBA" id="ARBA00023163"/>
    </source>
</evidence>
<dbReference type="InterPro" id="IPR045125">
    <property type="entry name" value="Sub1/Tcp4-like"/>
</dbReference>
<keyword evidence="3" id="KW-0805">Transcription regulation</keyword>
<sequence length="122" mass="13505">MSDSDSDHKAHKKEKKQKRKVQSDSSSDEGVIDPTPVKKAKPSSSGGASLSKLNGKDAIDVGKNKFVSISEFNGKKFVDIREYYSDKATGEMKPGRKGIALSIDQFHIIKSNIDQIEKMYNK</sequence>
<evidence type="ECO:0000313" key="9">
    <source>
        <dbReference type="EMBL" id="CAJ0579722.1"/>
    </source>
</evidence>
<dbReference type="InterPro" id="IPR009044">
    <property type="entry name" value="ssDNA-bd_transcriptional_reg"/>
</dbReference>
<evidence type="ECO:0000313" key="10">
    <source>
        <dbReference type="Proteomes" id="UP001177023"/>
    </source>
</evidence>
<dbReference type="Pfam" id="PF02229">
    <property type="entry name" value="PC4"/>
    <property type="match status" value="1"/>
</dbReference>
<dbReference type="InterPro" id="IPR003173">
    <property type="entry name" value="PC4_C"/>
</dbReference>
<feature type="non-terminal residue" evidence="9">
    <location>
        <position position="122"/>
    </location>
</feature>
<comment type="caution">
    <text evidence="9">The sequence shown here is derived from an EMBL/GenBank/DDBJ whole genome shotgun (WGS) entry which is preliminary data.</text>
</comment>
<keyword evidence="6" id="KW-0539">Nucleus</keyword>
<evidence type="ECO:0000256" key="1">
    <source>
        <dbReference type="ARBA" id="ARBA00004123"/>
    </source>
</evidence>
<dbReference type="SUPFAM" id="SSF54447">
    <property type="entry name" value="ssDNA-binding transcriptional regulator domain"/>
    <property type="match status" value="1"/>
</dbReference>